<accession>A0A5J5CYJ8</accession>
<feature type="compositionally biased region" description="Basic residues" evidence="1">
    <location>
        <begin position="1"/>
        <end position="15"/>
    </location>
</feature>
<keyword evidence="3" id="KW-1185">Reference proteome</keyword>
<reference evidence="2 3" key="1">
    <citation type="submission" date="2019-08" db="EMBL/GenBank/DDBJ databases">
        <title>A chromosome-level genome assembly, high-density linkage maps, and genome scans reveal the genomic architecture of hybrid incompatibilities underlying speciation via character displacement in darters (Percidae: Etheostominae).</title>
        <authorList>
            <person name="Moran R.L."/>
            <person name="Catchen J.M."/>
            <person name="Fuller R.C."/>
        </authorList>
    </citation>
    <scope>NUCLEOTIDE SEQUENCE [LARGE SCALE GENOMIC DNA]</scope>
    <source>
        <strain evidence="2">EspeVRDwgs_2016</strain>
        <tissue evidence="2">Muscle</tissue>
    </source>
</reference>
<name>A0A5J5CYJ8_9PERO</name>
<sequence>MFGLRTKKQLTHSSRHITSCLGEKHDTHPRSPNIISLMDPLRMTTPTKRCH</sequence>
<gene>
    <name evidence="2" type="ORF">FQN60_004470</name>
</gene>
<feature type="region of interest" description="Disordered" evidence="1">
    <location>
        <begin position="1"/>
        <end position="35"/>
    </location>
</feature>
<dbReference type="EMBL" id="VOFY01000015">
    <property type="protein sequence ID" value="KAA8585776.1"/>
    <property type="molecule type" value="Genomic_DNA"/>
</dbReference>
<evidence type="ECO:0000313" key="3">
    <source>
        <dbReference type="Proteomes" id="UP000327493"/>
    </source>
</evidence>
<organism evidence="2 3">
    <name type="scientific">Etheostoma spectabile</name>
    <name type="common">orangethroat darter</name>
    <dbReference type="NCBI Taxonomy" id="54343"/>
    <lineage>
        <taxon>Eukaryota</taxon>
        <taxon>Metazoa</taxon>
        <taxon>Chordata</taxon>
        <taxon>Craniata</taxon>
        <taxon>Vertebrata</taxon>
        <taxon>Euteleostomi</taxon>
        <taxon>Actinopterygii</taxon>
        <taxon>Neopterygii</taxon>
        <taxon>Teleostei</taxon>
        <taxon>Neoteleostei</taxon>
        <taxon>Acanthomorphata</taxon>
        <taxon>Eupercaria</taxon>
        <taxon>Perciformes</taxon>
        <taxon>Percoidei</taxon>
        <taxon>Percidae</taxon>
        <taxon>Etheostomatinae</taxon>
        <taxon>Etheostoma</taxon>
    </lineage>
</organism>
<evidence type="ECO:0000313" key="2">
    <source>
        <dbReference type="EMBL" id="KAA8585776.1"/>
    </source>
</evidence>
<comment type="caution">
    <text evidence="2">The sequence shown here is derived from an EMBL/GenBank/DDBJ whole genome shotgun (WGS) entry which is preliminary data.</text>
</comment>
<evidence type="ECO:0000256" key="1">
    <source>
        <dbReference type="SAM" id="MobiDB-lite"/>
    </source>
</evidence>
<dbReference type="Proteomes" id="UP000327493">
    <property type="component" value="Chromosome 15"/>
</dbReference>
<proteinExistence type="predicted"/>
<dbReference type="AlphaFoldDB" id="A0A5J5CYJ8"/>
<protein>
    <submittedName>
        <fullName evidence="2">Uncharacterized protein</fullName>
    </submittedName>
</protein>